<dbReference type="Proteomes" id="UP000214603">
    <property type="component" value="Unassembled WGS sequence"/>
</dbReference>
<keyword evidence="2" id="KW-1003">Cell membrane</keyword>
<dbReference type="InterPro" id="IPR017871">
    <property type="entry name" value="ABC_transporter-like_CS"/>
</dbReference>
<evidence type="ECO:0000313" key="6">
    <source>
        <dbReference type="EMBL" id="OWT62074.1"/>
    </source>
</evidence>
<dbReference type="InterPro" id="IPR047641">
    <property type="entry name" value="ABC_transpr_MalK/UgpC-like"/>
</dbReference>
<proteinExistence type="predicted"/>
<keyword evidence="3" id="KW-0547">Nucleotide-binding</keyword>
<accession>A0A225MLJ5</accession>
<dbReference type="SUPFAM" id="SSF50331">
    <property type="entry name" value="MOP-like"/>
    <property type="match status" value="1"/>
</dbReference>
<keyword evidence="1" id="KW-0813">Transport</keyword>
<evidence type="ECO:0000256" key="2">
    <source>
        <dbReference type="ARBA" id="ARBA00022475"/>
    </source>
</evidence>
<dbReference type="GO" id="GO:0016887">
    <property type="term" value="F:ATP hydrolysis activity"/>
    <property type="evidence" value="ECO:0007669"/>
    <property type="project" value="InterPro"/>
</dbReference>
<dbReference type="GO" id="GO:0140359">
    <property type="term" value="F:ABC-type transporter activity"/>
    <property type="evidence" value="ECO:0007669"/>
    <property type="project" value="UniProtKB-ARBA"/>
</dbReference>
<dbReference type="GO" id="GO:0005524">
    <property type="term" value="F:ATP binding"/>
    <property type="evidence" value="ECO:0007669"/>
    <property type="project" value="UniProtKB-KW"/>
</dbReference>
<evidence type="ECO:0000259" key="5">
    <source>
        <dbReference type="PROSITE" id="PS50893"/>
    </source>
</evidence>
<protein>
    <submittedName>
        <fullName evidence="6">Fe3+/spermidine/putrescine ABC transporter ATP-binding protein</fullName>
    </submittedName>
</protein>
<dbReference type="InterPro" id="IPR013611">
    <property type="entry name" value="Transp-assoc_OB_typ2"/>
</dbReference>
<dbReference type="SUPFAM" id="SSF52540">
    <property type="entry name" value="P-loop containing nucleoside triphosphate hydrolases"/>
    <property type="match status" value="1"/>
</dbReference>
<keyword evidence="2" id="KW-0472">Membrane</keyword>
<name>A0A225MLJ5_9BURK</name>
<dbReference type="PANTHER" id="PTHR43875:SF1">
    <property type="entry name" value="OSMOPROTECTIVE COMPOUNDS UPTAKE ATP-BINDING PROTEIN GGTA"/>
    <property type="match status" value="1"/>
</dbReference>
<dbReference type="EMBL" id="NJIH01000004">
    <property type="protein sequence ID" value="OWT62074.1"/>
    <property type="molecule type" value="Genomic_DNA"/>
</dbReference>
<comment type="caution">
    <text evidence="6">The sequence shown here is derived from an EMBL/GenBank/DDBJ whole genome shotgun (WGS) entry which is preliminary data.</text>
</comment>
<evidence type="ECO:0000313" key="7">
    <source>
        <dbReference type="Proteomes" id="UP000214603"/>
    </source>
</evidence>
<dbReference type="Pfam" id="PF00005">
    <property type="entry name" value="ABC_tran"/>
    <property type="match status" value="1"/>
</dbReference>
<gene>
    <name evidence="6" type="ORF">CEY11_09740</name>
</gene>
<dbReference type="InterPro" id="IPR027417">
    <property type="entry name" value="P-loop_NTPase"/>
</dbReference>
<dbReference type="PROSITE" id="PS50893">
    <property type="entry name" value="ABC_TRANSPORTER_2"/>
    <property type="match status" value="1"/>
</dbReference>
<feature type="domain" description="ABC transporter" evidence="5">
    <location>
        <begin position="4"/>
        <end position="238"/>
    </location>
</feature>
<evidence type="ECO:0000256" key="1">
    <source>
        <dbReference type="ARBA" id="ARBA00022448"/>
    </source>
</evidence>
<evidence type="ECO:0000256" key="3">
    <source>
        <dbReference type="ARBA" id="ARBA00022741"/>
    </source>
</evidence>
<dbReference type="AlphaFoldDB" id="A0A225MLJ5"/>
<dbReference type="FunFam" id="3.40.50.300:FF:000042">
    <property type="entry name" value="Maltose/maltodextrin ABC transporter, ATP-binding protein"/>
    <property type="match status" value="1"/>
</dbReference>
<dbReference type="PANTHER" id="PTHR43875">
    <property type="entry name" value="MALTODEXTRIN IMPORT ATP-BINDING PROTEIN MSMX"/>
    <property type="match status" value="1"/>
</dbReference>
<keyword evidence="4 6" id="KW-0067">ATP-binding</keyword>
<dbReference type="InterPro" id="IPR003439">
    <property type="entry name" value="ABC_transporter-like_ATP-bd"/>
</dbReference>
<evidence type="ECO:0000256" key="4">
    <source>
        <dbReference type="ARBA" id="ARBA00022840"/>
    </source>
</evidence>
<dbReference type="SMART" id="SM00382">
    <property type="entry name" value="AAA"/>
    <property type="match status" value="1"/>
</dbReference>
<reference evidence="7" key="1">
    <citation type="submission" date="2017-06" db="EMBL/GenBank/DDBJ databases">
        <title>Herbaspirillum phytohormonus sp. nov., isolated from the root nodule of Robinia pseudoacacia in lead-zinc mine.</title>
        <authorList>
            <person name="Fan M."/>
            <person name="Lin Y."/>
        </authorList>
    </citation>
    <scope>NUCLEOTIDE SEQUENCE [LARGE SCALE GENOMIC DNA]</scope>
    <source>
        <strain evidence="7">SC-089</strain>
    </source>
</reference>
<sequence>MSAIRINGLVKRHGGVAAVQGLDLEVEPGELVVLLGPSGCGKTTTLRCLAGLEDATEGEIHIGGALVSRPGYKTPPEKRSIGMVFQSYALWPHMTVAENLAFGLRLRRLPAAEVSERVETALRLVGLSALATRNAGELSGGQQQRVALARAIVLEPEILLFDEPLSNLDAKMRERMRLEIRELQKRLGITTVYVTHDQQEAMVIADRIVLMNAGRVEQMGAPRQLYERPVTQFAADFIGVANALGGVVHSIDGARTTVAVGNAMLECTTQNDCRQGDAVDVIIRPEHVSVIPEHEGTANCLRGQVTDVIFLGSSTDIGIASGIGSLRAQVSPPGVEVPGQEVRLKVNPAAIVLLRREPAVNKA</sequence>
<dbReference type="Pfam" id="PF08402">
    <property type="entry name" value="TOBE_2"/>
    <property type="match status" value="1"/>
</dbReference>
<dbReference type="InterPro" id="IPR003593">
    <property type="entry name" value="AAA+_ATPase"/>
</dbReference>
<dbReference type="OrthoDB" id="5298774at2"/>
<dbReference type="Gene3D" id="3.40.50.300">
    <property type="entry name" value="P-loop containing nucleotide triphosphate hydrolases"/>
    <property type="match status" value="1"/>
</dbReference>
<dbReference type="GO" id="GO:0055052">
    <property type="term" value="C:ATP-binding cassette (ABC) transporter complex, substrate-binding subunit-containing"/>
    <property type="evidence" value="ECO:0007669"/>
    <property type="project" value="TreeGrafter"/>
</dbReference>
<dbReference type="PROSITE" id="PS00211">
    <property type="entry name" value="ABC_TRANSPORTER_1"/>
    <property type="match status" value="1"/>
</dbReference>
<dbReference type="InterPro" id="IPR008995">
    <property type="entry name" value="Mo/tungstate-bd_C_term_dom"/>
</dbReference>
<dbReference type="RefSeq" id="WP_088603162.1">
    <property type="nucleotide sequence ID" value="NZ_NJIH01000004.1"/>
</dbReference>
<keyword evidence="7" id="KW-1185">Reference proteome</keyword>
<organism evidence="6 7">
    <name type="scientific">Candidimonas nitroreducens</name>
    <dbReference type="NCBI Taxonomy" id="683354"/>
    <lineage>
        <taxon>Bacteria</taxon>
        <taxon>Pseudomonadati</taxon>
        <taxon>Pseudomonadota</taxon>
        <taxon>Betaproteobacteria</taxon>
        <taxon>Burkholderiales</taxon>
        <taxon>Alcaligenaceae</taxon>
        <taxon>Candidimonas</taxon>
    </lineage>
</organism>
<dbReference type="Gene3D" id="2.40.50.100">
    <property type="match status" value="1"/>
</dbReference>